<gene>
    <name evidence="2" type="ORF">BP00DRAFT_16115</name>
</gene>
<proteinExistence type="predicted"/>
<accession>A0A2V5HV03</accession>
<dbReference type="AlphaFoldDB" id="A0A2V5HV03"/>
<keyword evidence="3" id="KW-1185">Reference proteome</keyword>
<dbReference type="Proteomes" id="UP000248817">
    <property type="component" value="Unassembled WGS sequence"/>
</dbReference>
<dbReference type="EMBL" id="KZ825565">
    <property type="protein sequence ID" value="PYI27651.1"/>
    <property type="molecule type" value="Genomic_DNA"/>
</dbReference>
<reference evidence="2 3" key="1">
    <citation type="submission" date="2018-02" db="EMBL/GenBank/DDBJ databases">
        <title>The genomes of Aspergillus section Nigri reveals drivers in fungal speciation.</title>
        <authorList>
            <consortium name="DOE Joint Genome Institute"/>
            <person name="Vesth T.C."/>
            <person name="Nybo J."/>
            <person name="Theobald S."/>
            <person name="Brandl J."/>
            <person name="Frisvad J.C."/>
            <person name="Nielsen K.F."/>
            <person name="Lyhne E.K."/>
            <person name="Kogle M.E."/>
            <person name="Kuo A."/>
            <person name="Riley R."/>
            <person name="Clum A."/>
            <person name="Nolan M."/>
            <person name="Lipzen A."/>
            <person name="Salamov A."/>
            <person name="Henrissat B."/>
            <person name="Wiebenga A."/>
            <person name="De vries R.P."/>
            <person name="Grigoriev I.V."/>
            <person name="Mortensen U.H."/>
            <person name="Andersen M.R."/>
            <person name="Baker S.E."/>
        </authorList>
    </citation>
    <scope>NUCLEOTIDE SEQUENCE [LARGE SCALE GENOMIC DNA]</scope>
    <source>
        <strain evidence="2 3">CBS 114.80</strain>
    </source>
</reference>
<name>A0A2V5HV03_9EURO</name>
<keyword evidence="1" id="KW-0732">Signal</keyword>
<feature type="chain" id="PRO_5015920051" description="Secreted protein" evidence="1">
    <location>
        <begin position="23"/>
        <end position="61"/>
    </location>
</feature>
<feature type="signal peptide" evidence="1">
    <location>
        <begin position="1"/>
        <end position="22"/>
    </location>
</feature>
<organism evidence="2 3">
    <name type="scientific">Aspergillus indologenus CBS 114.80</name>
    <dbReference type="NCBI Taxonomy" id="1450541"/>
    <lineage>
        <taxon>Eukaryota</taxon>
        <taxon>Fungi</taxon>
        <taxon>Dikarya</taxon>
        <taxon>Ascomycota</taxon>
        <taxon>Pezizomycotina</taxon>
        <taxon>Eurotiomycetes</taxon>
        <taxon>Eurotiomycetidae</taxon>
        <taxon>Eurotiales</taxon>
        <taxon>Aspergillaceae</taxon>
        <taxon>Aspergillus</taxon>
        <taxon>Aspergillus subgen. Circumdati</taxon>
    </lineage>
</organism>
<evidence type="ECO:0000313" key="2">
    <source>
        <dbReference type="EMBL" id="PYI27651.1"/>
    </source>
</evidence>
<evidence type="ECO:0000313" key="3">
    <source>
        <dbReference type="Proteomes" id="UP000248817"/>
    </source>
</evidence>
<evidence type="ECO:0000256" key="1">
    <source>
        <dbReference type="SAM" id="SignalP"/>
    </source>
</evidence>
<protein>
    <recommendedName>
        <fullName evidence="4">Secreted protein</fullName>
    </recommendedName>
</protein>
<sequence length="61" mass="7042">MNLMMEWEGVFFFFFFFFPISAVTVDDGPTSQAQYLPVDCDLFRRCSTFGTTMGRGLNQSH</sequence>
<evidence type="ECO:0008006" key="4">
    <source>
        <dbReference type="Google" id="ProtNLM"/>
    </source>
</evidence>